<reference evidence="1 2" key="1">
    <citation type="journal article" date="2007" name="Appl. Environ. Microbiol.">
        <title>Isolation of key methanogens for global methane emission from rice paddy fields: a novel isolate affiliated with the clone cluster rice cluster I.</title>
        <authorList>
            <person name="Sakai S."/>
            <person name="Imachi H."/>
            <person name="Sekiguchi Y."/>
            <person name="Ohashi A."/>
            <person name="Harada H."/>
            <person name="Kamagata Y."/>
        </authorList>
    </citation>
    <scope>NUCLEOTIDE SEQUENCE [LARGE SCALE GENOMIC DNA]</scope>
    <source>
        <strain evidence="2">DSM 17711 / JCM 13418 / NBRC 101707 / SANAE</strain>
    </source>
</reference>
<evidence type="ECO:0000313" key="1">
    <source>
        <dbReference type="EMBL" id="BAI62560.1"/>
    </source>
</evidence>
<dbReference type="EMBL" id="AP011532">
    <property type="protein sequence ID" value="BAI62560.1"/>
    <property type="molecule type" value="Genomic_DNA"/>
</dbReference>
<dbReference type="KEGG" id="mpd:MCP_2488"/>
<dbReference type="Proteomes" id="UP000001882">
    <property type="component" value="Chromosome"/>
</dbReference>
<accession>D1Z1I8</accession>
<proteinExistence type="predicted"/>
<dbReference type="eggNOG" id="arCOG11693">
    <property type="taxonomic scope" value="Archaea"/>
</dbReference>
<reference evidence="1 2" key="2">
    <citation type="journal article" date="2008" name="Int. J. Syst. Evol. Microbiol.">
        <title>Methanocella paludicola gen. nov., sp. nov., a methane-producing archaeon, the first isolate of the lineage 'Rice Cluster I', and proposal of the new archaeal order Methanocellales ord. nov.</title>
        <authorList>
            <person name="Sakai S."/>
            <person name="Imachi H."/>
            <person name="Hanada S."/>
            <person name="Ohashi A."/>
            <person name="Harada H."/>
            <person name="Kamagata Y."/>
        </authorList>
    </citation>
    <scope>NUCLEOTIDE SEQUENCE [LARGE SCALE GENOMIC DNA]</scope>
    <source>
        <strain evidence="2">DSM 17711 / JCM 13418 / NBRC 101707 / SANAE</strain>
    </source>
</reference>
<dbReference type="OrthoDB" id="380340at2157"/>
<dbReference type="GeneID" id="8682244"/>
<dbReference type="STRING" id="304371.MCP_2488"/>
<dbReference type="InParanoid" id="D1Z1I8"/>
<organism evidence="1 2">
    <name type="scientific">Methanocella paludicola (strain DSM 17711 / JCM 13418 / NBRC 101707 / SANAE)</name>
    <dbReference type="NCBI Taxonomy" id="304371"/>
    <lineage>
        <taxon>Archaea</taxon>
        <taxon>Methanobacteriati</taxon>
        <taxon>Methanobacteriota</taxon>
        <taxon>Stenosarchaea group</taxon>
        <taxon>Methanomicrobia</taxon>
        <taxon>Methanocellales</taxon>
        <taxon>Methanocellaceae</taxon>
        <taxon>Methanocella</taxon>
    </lineage>
</organism>
<dbReference type="RefSeq" id="WP_012901234.1">
    <property type="nucleotide sequence ID" value="NC_013665.1"/>
</dbReference>
<keyword evidence="2" id="KW-1185">Reference proteome</keyword>
<gene>
    <name evidence="1" type="ordered locus">MCP_2488</name>
</gene>
<evidence type="ECO:0000313" key="2">
    <source>
        <dbReference type="Proteomes" id="UP000001882"/>
    </source>
</evidence>
<dbReference type="AlphaFoldDB" id="D1Z1I8"/>
<name>D1Z1I8_METPS</name>
<sequence length="295" mass="32745">MRDISTILQNAILLVAGNEGIARFNRAGHGNAAREILRSDGSLDLPRLMNIMLDVFPEEQASAIADSVLAKYVETEDEENKKAPAIETHTKKAEPESGLSYKDNLAKYLETEASDVQDLINEARRIRIAMGKSAPPKATVAQAAVAQAEPGPKISIVNPVLPAQETFEALKVPIRPAPAAKELGQEALESEISAFAEARKAYSSVDIMDFIRYLRDKGYHFQESSVLESVYTRIEERKSRERAALMADIQGFLGRMPWPTESEVSAYIEQKKSEGIVYESAEIKRMILVEMIKKH</sequence>
<reference evidence="2" key="3">
    <citation type="journal article" date="2011" name="PLoS ONE">
        <title>Genome sequence of a mesophilic hydrogenotrophic methanogen Methanocella paludicola, the first cultivated representative of the order Methanocellales.</title>
        <authorList>
            <person name="Sakai S."/>
            <person name="Takaki Y."/>
            <person name="Shimamura S."/>
            <person name="Sekine M."/>
            <person name="Tajima T."/>
            <person name="Kosugi H."/>
            <person name="Ichikawa N."/>
            <person name="Tasumi E."/>
            <person name="Hiraki A.T."/>
            <person name="Shimizu A."/>
            <person name="Kato Y."/>
            <person name="Nishiko R."/>
            <person name="Mori K."/>
            <person name="Fujita N."/>
            <person name="Imachi H."/>
            <person name="Takai K."/>
        </authorList>
    </citation>
    <scope>NUCLEOTIDE SEQUENCE [LARGE SCALE GENOMIC DNA]</scope>
    <source>
        <strain evidence="2">DSM 17711 / JCM 13418 / NBRC 101707 / SANAE</strain>
    </source>
</reference>
<protein>
    <submittedName>
        <fullName evidence="1">Uncharacterized protein</fullName>
    </submittedName>
</protein>